<evidence type="ECO:0000313" key="2">
    <source>
        <dbReference type="EMBL" id="GEU53928.1"/>
    </source>
</evidence>
<organism evidence="2">
    <name type="scientific">Tanacetum cinerariifolium</name>
    <name type="common">Dalmatian daisy</name>
    <name type="synonym">Chrysanthemum cinerariifolium</name>
    <dbReference type="NCBI Taxonomy" id="118510"/>
    <lineage>
        <taxon>Eukaryota</taxon>
        <taxon>Viridiplantae</taxon>
        <taxon>Streptophyta</taxon>
        <taxon>Embryophyta</taxon>
        <taxon>Tracheophyta</taxon>
        <taxon>Spermatophyta</taxon>
        <taxon>Magnoliopsida</taxon>
        <taxon>eudicotyledons</taxon>
        <taxon>Gunneridae</taxon>
        <taxon>Pentapetalae</taxon>
        <taxon>asterids</taxon>
        <taxon>campanulids</taxon>
        <taxon>Asterales</taxon>
        <taxon>Asteraceae</taxon>
        <taxon>Asteroideae</taxon>
        <taxon>Anthemideae</taxon>
        <taxon>Anthemidinae</taxon>
        <taxon>Tanacetum</taxon>
    </lineage>
</organism>
<feature type="compositionally biased region" description="Basic and acidic residues" evidence="1">
    <location>
        <begin position="119"/>
        <end position="136"/>
    </location>
</feature>
<dbReference type="EMBL" id="BKCJ010003250">
    <property type="protein sequence ID" value="GEU53928.1"/>
    <property type="molecule type" value="Genomic_DNA"/>
</dbReference>
<comment type="caution">
    <text evidence="2">The sequence shown here is derived from an EMBL/GenBank/DDBJ whole genome shotgun (WGS) entry which is preliminary data.</text>
</comment>
<protein>
    <submittedName>
        <fullName evidence="2">Uncharacterized protein</fullName>
    </submittedName>
</protein>
<gene>
    <name evidence="2" type="ORF">Tci_025906</name>
</gene>
<proteinExistence type="predicted"/>
<name>A0A6L2KWR6_TANCI</name>
<dbReference type="AlphaFoldDB" id="A0A6L2KWR6"/>
<feature type="region of interest" description="Disordered" evidence="1">
    <location>
        <begin position="104"/>
        <end position="151"/>
    </location>
</feature>
<feature type="compositionally biased region" description="Acidic residues" evidence="1">
    <location>
        <begin position="104"/>
        <end position="118"/>
    </location>
</feature>
<evidence type="ECO:0000256" key="1">
    <source>
        <dbReference type="SAM" id="MobiDB-lite"/>
    </source>
</evidence>
<accession>A0A6L2KWR6</accession>
<reference evidence="2" key="1">
    <citation type="journal article" date="2019" name="Sci. Rep.">
        <title>Draft genome of Tanacetum cinerariifolium, the natural source of mosquito coil.</title>
        <authorList>
            <person name="Yamashiro T."/>
            <person name="Shiraishi A."/>
            <person name="Satake H."/>
            <person name="Nakayama K."/>
        </authorList>
    </citation>
    <scope>NUCLEOTIDE SEQUENCE</scope>
</reference>
<feature type="compositionally biased region" description="Acidic residues" evidence="1">
    <location>
        <begin position="137"/>
        <end position="146"/>
    </location>
</feature>
<sequence length="291" mass="32136">MSTPAYVDTETITQANEAQSSRVLVPLLDDPYIAVRQAWLVDIDIELETEKAPSEAEESQPLGSRVPLMSEEFEASAPSDTITIIISDPSHSKEVLGTSELILDTETEDESSDSDAEGEGSKDEGPGLDDEGHGLEDEGPGLEEEEKAAPEGQQQAILVMYTTVDKPLGLGYRVLRRLVVAPVQTPPSPEWSSSSLLVSPSFLIVPSPIALPVATPASTISRLDVLPPTLFKGYDRDLRELYTRLGTVRDEIFLPRENHDLRRQIIKERHERLELTDRVARIERRRESGGE</sequence>